<dbReference type="RefSeq" id="WP_148404006.1">
    <property type="nucleotide sequence ID" value="NZ_VSKK01000002.1"/>
</dbReference>
<keyword evidence="1" id="KW-0812">Transmembrane</keyword>
<dbReference type="Pfam" id="PF13239">
    <property type="entry name" value="2TM"/>
    <property type="match status" value="1"/>
</dbReference>
<organism evidence="3 4">
    <name type="scientific">Bizionia myxarmorum</name>
    <dbReference type="NCBI Taxonomy" id="291186"/>
    <lineage>
        <taxon>Bacteria</taxon>
        <taxon>Pseudomonadati</taxon>
        <taxon>Bacteroidota</taxon>
        <taxon>Flavobacteriia</taxon>
        <taxon>Flavobacteriales</taxon>
        <taxon>Flavobacteriaceae</taxon>
        <taxon>Bizionia</taxon>
    </lineage>
</organism>
<sequence length="103" mass="12373">MNSNYNFEQRSRMDRAKGEVKKIKAFYSHVLVFVVINLMIVVLNIQALEPGESYFHFENFFTLTFWGFGLLVHGLSVYLPNWVLGKNWEERKISEYMNRYKKR</sequence>
<dbReference type="EMBL" id="VSKK01000002">
    <property type="protein sequence ID" value="TYB77128.1"/>
    <property type="molecule type" value="Genomic_DNA"/>
</dbReference>
<comment type="caution">
    <text evidence="3">The sequence shown here is derived from an EMBL/GenBank/DDBJ whole genome shotgun (WGS) entry which is preliminary data.</text>
</comment>
<accession>A0A5D0R8W8</accession>
<dbReference type="AlphaFoldDB" id="A0A5D0R8W8"/>
<dbReference type="InterPro" id="IPR025698">
    <property type="entry name" value="2TM_dom"/>
</dbReference>
<keyword evidence="1" id="KW-0472">Membrane</keyword>
<reference evidence="3 4" key="1">
    <citation type="submission" date="2019-08" db="EMBL/GenBank/DDBJ databases">
        <title>Genomes of Antarctic Bizionia species.</title>
        <authorList>
            <person name="Bowman J.P."/>
        </authorList>
    </citation>
    <scope>NUCLEOTIDE SEQUENCE [LARGE SCALE GENOMIC DNA]</scope>
    <source>
        <strain evidence="3 4">ADA-4</strain>
    </source>
</reference>
<evidence type="ECO:0000313" key="3">
    <source>
        <dbReference type="EMBL" id="TYB77128.1"/>
    </source>
</evidence>
<keyword evidence="1" id="KW-1133">Transmembrane helix</keyword>
<name>A0A5D0R8W8_9FLAO</name>
<feature type="domain" description="2TM" evidence="2">
    <location>
        <begin position="15"/>
        <end position="98"/>
    </location>
</feature>
<feature type="transmembrane region" description="Helical" evidence="1">
    <location>
        <begin position="65"/>
        <end position="84"/>
    </location>
</feature>
<dbReference type="OrthoDB" id="1495672at2"/>
<proteinExistence type="predicted"/>
<feature type="transmembrane region" description="Helical" evidence="1">
    <location>
        <begin position="25"/>
        <end position="45"/>
    </location>
</feature>
<gene>
    <name evidence="3" type="ORF">ES674_10590</name>
</gene>
<dbReference type="Proteomes" id="UP000323720">
    <property type="component" value="Unassembled WGS sequence"/>
</dbReference>
<evidence type="ECO:0000259" key="2">
    <source>
        <dbReference type="Pfam" id="PF13239"/>
    </source>
</evidence>
<evidence type="ECO:0000313" key="4">
    <source>
        <dbReference type="Proteomes" id="UP000323720"/>
    </source>
</evidence>
<keyword evidence="4" id="KW-1185">Reference proteome</keyword>
<protein>
    <submittedName>
        <fullName evidence="3">2TM domain-containing protein</fullName>
    </submittedName>
</protein>
<evidence type="ECO:0000256" key="1">
    <source>
        <dbReference type="SAM" id="Phobius"/>
    </source>
</evidence>